<dbReference type="VEuPathDB" id="FungiDB:SDRG_05934"/>
<proteinExistence type="predicted"/>
<keyword evidence="1" id="KW-1133">Transmembrane helix</keyword>
<keyword evidence="1" id="KW-0472">Membrane</keyword>
<reference evidence="2 3" key="1">
    <citation type="submission" date="2012-04" db="EMBL/GenBank/DDBJ databases">
        <title>The Genome Sequence of Saprolegnia declina VS20.</title>
        <authorList>
            <consortium name="The Broad Institute Genome Sequencing Platform"/>
            <person name="Russ C."/>
            <person name="Nusbaum C."/>
            <person name="Tyler B."/>
            <person name="van West P."/>
            <person name="Dieguez-Uribeondo J."/>
            <person name="de Bruijn I."/>
            <person name="Tripathy S."/>
            <person name="Jiang R."/>
            <person name="Young S.K."/>
            <person name="Zeng Q."/>
            <person name="Gargeya S."/>
            <person name="Fitzgerald M."/>
            <person name="Haas B."/>
            <person name="Abouelleil A."/>
            <person name="Alvarado L."/>
            <person name="Arachchi H.M."/>
            <person name="Berlin A."/>
            <person name="Chapman S.B."/>
            <person name="Goldberg J."/>
            <person name="Griggs A."/>
            <person name="Gujja S."/>
            <person name="Hansen M."/>
            <person name="Howarth C."/>
            <person name="Imamovic A."/>
            <person name="Larimer J."/>
            <person name="McCowen C."/>
            <person name="Montmayeur A."/>
            <person name="Murphy C."/>
            <person name="Neiman D."/>
            <person name="Pearson M."/>
            <person name="Priest M."/>
            <person name="Roberts A."/>
            <person name="Saif S."/>
            <person name="Shea T."/>
            <person name="Sisk P."/>
            <person name="Sykes S."/>
            <person name="Wortman J."/>
            <person name="Nusbaum C."/>
            <person name="Birren B."/>
        </authorList>
    </citation>
    <scope>NUCLEOTIDE SEQUENCE [LARGE SCALE GENOMIC DNA]</scope>
    <source>
        <strain evidence="2 3">VS20</strain>
    </source>
</reference>
<dbReference type="OrthoDB" id="10437523at2759"/>
<dbReference type="EMBL" id="JH767147">
    <property type="protein sequence ID" value="EQC36480.1"/>
    <property type="molecule type" value="Genomic_DNA"/>
</dbReference>
<sequence length="534" mass="57670">MSSSILVNVIDANGSYIAQEAYTNLVITQGMIPVPSTLDVLRFKSAGSNFLCNALPSAYNVSTGLSSFVGIDVPCNTAVVEWVAATKEQLLFALITSGVASQAASLVPLTCSIEGGSVAQCLASLTSVAAYIQQYVSTAWIASIEHTAVRVQDDITALDVQFITYLQDVTTLALSLFQQPILDAADAPMRLAGWTYAYDWATGTREVIAFDGDVQRMTVLSTSYSTTSFVANAAEVPVNVAAYLRVFCQYISFMLLLVGALVILYTVLNQFTSEGWNLLELNRVGGLVWIGRPLLFLRSISALCILSTATLQLQVFGGATRLISKRNDVSAVVATISDVLAAGELGWLIYIFDDICMVVTQQYSASYVTKSAVSGWIAAAALRLVSPVTHSASVHWTCNVAAVDYQVVCDGGAVVIGRLSRLLLLIAIALGGSMGMYLHDRLRYSIPPPLEQPSCLVSCGAKYLFEKHGWVVDGIVYIDFASALLTGLLVWPRNDTLYVFDIKTWRTLVVRRDASVIQGHPRHNRLASALPLTE</sequence>
<evidence type="ECO:0000256" key="1">
    <source>
        <dbReference type="SAM" id="Phobius"/>
    </source>
</evidence>
<organism evidence="2 3">
    <name type="scientific">Saprolegnia diclina (strain VS20)</name>
    <dbReference type="NCBI Taxonomy" id="1156394"/>
    <lineage>
        <taxon>Eukaryota</taxon>
        <taxon>Sar</taxon>
        <taxon>Stramenopiles</taxon>
        <taxon>Oomycota</taxon>
        <taxon>Saprolegniomycetes</taxon>
        <taxon>Saprolegniales</taxon>
        <taxon>Saprolegniaceae</taxon>
        <taxon>Saprolegnia</taxon>
    </lineage>
</organism>
<dbReference type="RefSeq" id="XP_008609901.1">
    <property type="nucleotide sequence ID" value="XM_008611679.1"/>
</dbReference>
<dbReference type="Proteomes" id="UP000030762">
    <property type="component" value="Unassembled WGS sequence"/>
</dbReference>
<feature type="transmembrane region" description="Helical" evidence="1">
    <location>
        <begin position="250"/>
        <end position="268"/>
    </location>
</feature>
<keyword evidence="3" id="KW-1185">Reference proteome</keyword>
<feature type="transmembrane region" description="Helical" evidence="1">
    <location>
        <begin position="295"/>
        <end position="316"/>
    </location>
</feature>
<evidence type="ECO:0000313" key="3">
    <source>
        <dbReference type="Proteomes" id="UP000030762"/>
    </source>
</evidence>
<protein>
    <recommendedName>
        <fullName evidence="4">Transmembrane protein</fullName>
    </recommendedName>
</protein>
<keyword evidence="1" id="KW-0812">Transmembrane</keyword>
<feature type="transmembrane region" description="Helical" evidence="1">
    <location>
        <begin position="422"/>
        <end position="439"/>
    </location>
</feature>
<dbReference type="AlphaFoldDB" id="T0QRF0"/>
<gene>
    <name evidence="2" type="ORF">SDRG_05934</name>
</gene>
<accession>T0QRF0</accession>
<dbReference type="InParanoid" id="T0QRF0"/>
<dbReference type="GeneID" id="19946661"/>
<feature type="transmembrane region" description="Helical" evidence="1">
    <location>
        <begin position="474"/>
        <end position="491"/>
    </location>
</feature>
<evidence type="ECO:0008006" key="4">
    <source>
        <dbReference type="Google" id="ProtNLM"/>
    </source>
</evidence>
<name>T0QRF0_SAPDV</name>
<evidence type="ECO:0000313" key="2">
    <source>
        <dbReference type="EMBL" id="EQC36480.1"/>
    </source>
</evidence>